<sequence>MSSFANEPKTPERATLLEAGAGERDPSVPDQDMGQILQLQRAVGNQAVGRLLHVHGPAENDAEARADGVEDTVEDEGTTDGSPEAGTVAGGDATVSSTSEEPTQVPGSGALSRSVRDDMQRQLGADLSDVRIHVGTEAAGAAAALGASAFTVGNEIAFGDGQYRPTTQEGRRILAHELAHVVQQRRTGPRIQRKVRKPQQAKKEPTGHKFHFRVAVTTEMTEQELLVEFARQYHHLSNAEEAKQKIAEQHWHWTGTGRAVTRADAALGFVILPVTLGLARSRQKLAESAQIVSTMTAEQKQSLNERTDAAFYTATGTPKDTKLGTSEIDREQAAYWLQLRSQLLDLDALPPEVREFLFDSTSQQKLDPHDFAIALRVAKKVQAMTPAERADYKSKVTAETTEWNALDVSLDRYRLSVDVRENQSVERAAIKTRLTDRLSLYRRVKEFRRLANAPREFVGPDAVPADYQDIADRIADEEAERAAITAELKSAGFDSIDAFESMCKAYERAFVKETVAIGHDMLQRYEHVLWEQERRYADPAVASGIADRVRASGAKAHYQEAANLRATASLITRDLGGYAKGDVELKARLRSSAAAEEAAAEAVVKGATPDEPLIGEQSFDRKELASAEKSEVGSMLTDYIAERRSDIAKSHQYLKDDPELVFKLDLLYNASLSMQRIEPGTIYYEIVQDRREQIKGDERAVNLLLAVLAVAAGLVTMGGGTVAVAAGAAAVGIGAYQALTEFEKYDQESATYGAKLLSEKPWMGWCVIAVIGLGMDIASTGAAIRALEELAPAVKALEETGNLLEFDAKLAQIAKLKQEVKESLHRAAELETEAKAAWRAVLRPPQYLRAVIIPGLEEFGRFVWAVFLSARKTIEDLGTILKNAKADAWYESLAPEMKLAVQEGHIAAIEAYRRVLKHADSLGMNEREATAFFKYWGEVEPGLDEAALQSRMTAWAGQRKQAQALAAGAGSPEDIPFGFRNAEHWQSFKATAKKELDRALKKVDREGEAFLQGSSVSGISYKRKVPFDPASDFDVAITGKDLFRKARTAGMEVKPSPSRIGPLSDEQVAELGLGAFAKKLRGNLREAGEGFAREVKIMLFQDVGAARKPIGEASTETLRQTIPLTD</sequence>
<accession>A0A239C4Y9</accession>
<dbReference type="Proteomes" id="UP000198386">
    <property type="component" value="Unassembled WGS sequence"/>
</dbReference>
<feature type="compositionally biased region" description="Basic and acidic residues" evidence="1">
    <location>
        <begin position="56"/>
        <end position="68"/>
    </location>
</feature>
<feature type="region of interest" description="Disordered" evidence="1">
    <location>
        <begin position="185"/>
        <end position="206"/>
    </location>
</feature>
<feature type="compositionally biased region" description="Acidic residues" evidence="1">
    <location>
        <begin position="69"/>
        <end position="78"/>
    </location>
</feature>
<dbReference type="EMBL" id="FZOH01000002">
    <property type="protein sequence ID" value="SNS14972.1"/>
    <property type="molecule type" value="Genomic_DNA"/>
</dbReference>
<dbReference type="RefSeq" id="WP_089403279.1">
    <property type="nucleotide sequence ID" value="NZ_FZOH01000002.1"/>
</dbReference>
<gene>
    <name evidence="3" type="ORF">SAMN04488107_1615</name>
</gene>
<proteinExistence type="predicted"/>
<organism evidence="3 4">
    <name type="scientific">Geodermatophilus saharensis</name>
    <dbReference type="NCBI Taxonomy" id="1137994"/>
    <lineage>
        <taxon>Bacteria</taxon>
        <taxon>Bacillati</taxon>
        <taxon>Actinomycetota</taxon>
        <taxon>Actinomycetes</taxon>
        <taxon>Geodermatophilales</taxon>
        <taxon>Geodermatophilaceae</taxon>
        <taxon>Geodermatophilus</taxon>
    </lineage>
</organism>
<protein>
    <recommendedName>
        <fullName evidence="2">eCIS core domain-containing protein</fullName>
    </recommendedName>
</protein>
<evidence type="ECO:0000313" key="4">
    <source>
        <dbReference type="Proteomes" id="UP000198386"/>
    </source>
</evidence>
<evidence type="ECO:0000259" key="2">
    <source>
        <dbReference type="Pfam" id="PF13699"/>
    </source>
</evidence>
<reference evidence="4" key="1">
    <citation type="submission" date="2017-06" db="EMBL/GenBank/DDBJ databases">
        <authorList>
            <person name="Varghese N."/>
            <person name="Submissions S."/>
        </authorList>
    </citation>
    <scope>NUCLEOTIDE SEQUENCE [LARGE SCALE GENOMIC DNA]</scope>
    <source>
        <strain evidence="4">DSM 45423</strain>
    </source>
</reference>
<feature type="domain" description="eCIS core" evidence="2">
    <location>
        <begin position="111"/>
        <end position="187"/>
    </location>
</feature>
<feature type="region of interest" description="Disordered" evidence="1">
    <location>
        <begin position="1"/>
        <end position="34"/>
    </location>
</feature>
<dbReference type="OrthoDB" id="9153660at2"/>
<dbReference type="AlphaFoldDB" id="A0A239C4Y9"/>
<dbReference type="Pfam" id="PF13699">
    <property type="entry name" value="eCIS_core"/>
    <property type="match status" value="1"/>
</dbReference>
<evidence type="ECO:0000313" key="3">
    <source>
        <dbReference type="EMBL" id="SNS14972.1"/>
    </source>
</evidence>
<dbReference type="InterPro" id="IPR025295">
    <property type="entry name" value="eCIS_core_dom"/>
</dbReference>
<keyword evidence="4" id="KW-1185">Reference proteome</keyword>
<evidence type="ECO:0000256" key="1">
    <source>
        <dbReference type="SAM" id="MobiDB-lite"/>
    </source>
</evidence>
<feature type="compositionally biased region" description="Polar residues" evidence="1">
    <location>
        <begin position="94"/>
        <end position="106"/>
    </location>
</feature>
<feature type="region of interest" description="Disordered" evidence="1">
    <location>
        <begin position="56"/>
        <end position="115"/>
    </location>
</feature>
<feature type="compositionally biased region" description="Basic residues" evidence="1">
    <location>
        <begin position="187"/>
        <end position="200"/>
    </location>
</feature>
<name>A0A239C4Y9_9ACTN</name>